<dbReference type="Proteomes" id="UP000287033">
    <property type="component" value="Unassembled WGS sequence"/>
</dbReference>
<evidence type="ECO:0000259" key="1">
    <source>
        <dbReference type="Pfam" id="PF22629"/>
    </source>
</evidence>
<organism evidence="2 3">
    <name type="scientific">Chiloscyllium punctatum</name>
    <name type="common">Brownbanded bambooshark</name>
    <name type="synonym">Hemiscyllium punctatum</name>
    <dbReference type="NCBI Taxonomy" id="137246"/>
    <lineage>
        <taxon>Eukaryota</taxon>
        <taxon>Metazoa</taxon>
        <taxon>Chordata</taxon>
        <taxon>Craniata</taxon>
        <taxon>Vertebrata</taxon>
        <taxon>Chondrichthyes</taxon>
        <taxon>Elasmobranchii</taxon>
        <taxon>Galeomorphii</taxon>
        <taxon>Galeoidea</taxon>
        <taxon>Orectolobiformes</taxon>
        <taxon>Hemiscylliidae</taxon>
        <taxon>Chiloscyllium</taxon>
    </lineage>
</organism>
<evidence type="ECO:0000313" key="2">
    <source>
        <dbReference type="EMBL" id="GCC44368.1"/>
    </source>
</evidence>
<accession>A0A401TP58</accession>
<proteinExistence type="predicted"/>
<dbReference type="InterPro" id="IPR054480">
    <property type="entry name" value="AHAS_small-like_ACT"/>
</dbReference>
<dbReference type="Gene3D" id="3.30.70.260">
    <property type="match status" value="1"/>
</dbReference>
<reference evidence="2 3" key="1">
    <citation type="journal article" date="2018" name="Nat. Ecol. Evol.">
        <title>Shark genomes provide insights into elasmobranch evolution and the origin of vertebrates.</title>
        <authorList>
            <person name="Hara Y"/>
            <person name="Yamaguchi K"/>
            <person name="Onimaru K"/>
            <person name="Kadota M"/>
            <person name="Koyanagi M"/>
            <person name="Keeley SD"/>
            <person name="Tatsumi K"/>
            <person name="Tanaka K"/>
            <person name="Motone F"/>
            <person name="Kageyama Y"/>
            <person name="Nozu R"/>
            <person name="Adachi N"/>
            <person name="Nishimura O"/>
            <person name="Nakagawa R"/>
            <person name="Tanegashima C"/>
            <person name="Kiyatake I"/>
            <person name="Matsumoto R"/>
            <person name="Murakumo K"/>
            <person name="Nishida K"/>
            <person name="Terakita A"/>
            <person name="Kuratani S"/>
            <person name="Sato K"/>
            <person name="Hyodo S Kuraku.S."/>
        </authorList>
    </citation>
    <scope>NUCLEOTIDE SEQUENCE [LARGE SCALE GENOMIC DNA]</scope>
</reference>
<sequence>MRQVNDALSRHGINILAQYLQTDPEVGYVVLETDVVGGEGEALLADLRAIDGTIRARVLYDQNRPQG</sequence>
<dbReference type="EMBL" id="BEZZ01131327">
    <property type="protein sequence ID" value="GCC44368.1"/>
    <property type="molecule type" value="Genomic_DNA"/>
</dbReference>
<dbReference type="InterPro" id="IPR045865">
    <property type="entry name" value="ACT-like_dom_sf"/>
</dbReference>
<dbReference type="SUPFAM" id="SSF55021">
    <property type="entry name" value="ACT-like"/>
    <property type="match status" value="1"/>
</dbReference>
<keyword evidence="3" id="KW-1185">Reference proteome</keyword>
<feature type="domain" description="Acetolactate synthase small subunit-like ACT" evidence="1">
    <location>
        <begin position="1"/>
        <end position="55"/>
    </location>
</feature>
<dbReference type="AlphaFoldDB" id="A0A401TP58"/>
<evidence type="ECO:0000313" key="3">
    <source>
        <dbReference type="Proteomes" id="UP000287033"/>
    </source>
</evidence>
<name>A0A401TP58_CHIPU</name>
<dbReference type="Pfam" id="PF22629">
    <property type="entry name" value="ACT_AHAS_ss"/>
    <property type="match status" value="1"/>
</dbReference>
<gene>
    <name evidence="2" type="ORF">chiPu_0028427</name>
</gene>
<protein>
    <recommendedName>
        <fullName evidence="1">Acetolactate synthase small subunit-like ACT domain-containing protein</fullName>
    </recommendedName>
</protein>
<comment type="caution">
    <text evidence="2">The sequence shown here is derived from an EMBL/GenBank/DDBJ whole genome shotgun (WGS) entry which is preliminary data.</text>
</comment>